<dbReference type="Gene3D" id="2.120.10.10">
    <property type="match status" value="2"/>
</dbReference>
<dbReference type="OrthoDB" id="127969at2"/>
<dbReference type="STRING" id="561176.SAMN04488561_0624"/>
<feature type="signal peptide" evidence="1">
    <location>
        <begin position="1"/>
        <end position="25"/>
    </location>
</feature>
<protein>
    <submittedName>
        <fullName evidence="2">BNR repeat-like domain-containing protein</fullName>
    </submittedName>
</protein>
<evidence type="ECO:0000313" key="2">
    <source>
        <dbReference type="EMBL" id="SEE17927.1"/>
    </source>
</evidence>
<gene>
    <name evidence="2" type="ORF">SAMN04488561_0624</name>
</gene>
<keyword evidence="1" id="KW-0732">Signal</keyword>
<dbReference type="Proteomes" id="UP000181980">
    <property type="component" value="Unassembled WGS sequence"/>
</dbReference>
<feature type="chain" id="PRO_5010169166" evidence="1">
    <location>
        <begin position="26"/>
        <end position="507"/>
    </location>
</feature>
<dbReference type="RefSeq" id="WP_069110546.1">
    <property type="nucleotide sequence ID" value="NZ_FNUC01000003.1"/>
</dbReference>
<reference evidence="3" key="1">
    <citation type="submission" date="2016-10" db="EMBL/GenBank/DDBJ databases">
        <authorList>
            <person name="Varghese N."/>
            <person name="Submissions S."/>
        </authorList>
    </citation>
    <scope>NUCLEOTIDE SEQUENCE [LARGE SCALE GENOMIC DNA]</scope>
    <source>
        <strain evidence="3">DSM 45237</strain>
    </source>
</reference>
<name>A0A1H5GQD4_9ACTN</name>
<organism evidence="2 3">
    <name type="scientific">Jiangella alba</name>
    <dbReference type="NCBI Taxonomy" id="561176"/>
    <lineage>
        <taxon>Bacteria</taxon>
        <taxon>Bacillati</taxon>
        <taxon>Actinomycetota</taxon>
        <taxon>Actinomycetes</taxon>
        <taxon>Jiangellales</taxon>
        <taxon>Jiangellaceae</taxon>
        <taxon>Jiangella</taxon>
    </lineage>
</organism>
<dbReference type="SUPFAM" id="SSF50939">
    <property type="entry name" value="Sialidases"/>
    <property type="match status" value="1"/>
</dbReference>
<dbReference type="CDD" id="cd15482">
    <property type="entry name" value="Sialidase_non-viral"/>
    <property type="match status" value="1"/>
</dbReference>
<accession>A0A1H5GQD4</accession>
<dbReference type="InterPro" id="IPR015943">
    <property type="entry name" value="WD40/YVTN_repeat-like_dom_sf"/>
</dbReference>
<dbReference type="Gene3D" id="2.130.10.10">
    <property type="entry name" value="YVTN repeat-like/Quinoprotein amine dehydrogenase"/>
    <property type="match status" value="1"/>
</dbReference>
<dbReference type="InterPro" id="IPR036278">
    <property type="entry name" value="Sialidase_sf"/>
</dbReference>
<sequence length="507" mass="54018">MPRRRTLTFTAGAAFLVAGAIPAIAGPLATGPLVQVSGTSPFLGCTADGVDDQSGTVFLNSEVEPFVDVSPADPDDVAGIWQADRWDNGGARGLVAGVSQDGGSTWQQVPVPGITLCSGGTYDRATDPWVSFAPDGRLHQLALSFNDVAPPFEPRDFDHALLASYSADGGLTWSDPVEVIRDLDANVFNDKQSITADPTDPDLVYAVWDRLVFPGSERASVIAGFVTQAFSGPAWFARSTDGGVTWEAPKAIYDPGMRDQTIGNQIAVQPDGTLVNVFNEIRNDNSGGHRGNNVAVMLSDDQGVTWSDRIFVSRLGTVEITDPDTGDPVRTGDIIPDIAVDRDNGALYAVWQDARFSGGEFDSIAFSQSLDGGLTWSEPIKVNLTPGTVPPGNQQAFTASVHVADDGTIGVTYYDFRNNTPSATTLPTDYWLVHCHPATPASCADEANWTDEVRLTNAPFDMRLAPFALGFFTGDYEGLSNIGTDFAAFFSQSHGTDPASTFFRTAG</sequence>
<proteinExistence type="predicted"/>
<keyword evidence="3" id="KW-1185">Reference proteome</keyword>
<dbReference type="EMBL" id="FNUC01000003">
    <property type="protein sequence ID" value="SEE17927.1"/>
    <property type="molecule type" value="Genomic_DNA"/>
</dbReference>
<evidence type="ECO:0000313" key="3">
    <source>
        <dbReference type="Proteomes" id="UP000181980"/>
    </source>
</evidence>
<evidence type="ECO:0000256" key="1">
    <source>
        <dbReference type="SAM" id="SignalP"/>
    </source>
</evidence>
<dbReference type="AlphaFoldDB" id="A0A1H5GQD4"/>